<reference evidence="1 2" key="1">
    <citation type="submission" date="2022-04" db="EMBL/GenBank/DDBJ databases">
        <title>The arsenic-methylating capacity of Chitinophaga filiformis YT5 during chitin decomposition.</title>
        <authorList>
            <person name="Chen G."/>
            <person name="Liang Y."/>
        </authorList>
    </citation>
    <scope>NUCLEOTIDE SEQUENCE [LARGE SCALE GENOMIC DNA]</scope>
    <source>
        <strain evidence="1 2">YT5</strain>
    </source>
</reference>
<accession>A0ABY4IE01</accession>
<dbReference type="RefSeq" id="WP_247815043.1">
    <property type="nucleotide sequence ID" value="NZ_CP095855.1"/>
</dbReference>
<gene>
    <name evidence="1" type="ORF">MYF79_16390</name>
</gene>
<evidence type="ECO:0000313" key="2">
    <source>
        <dbReference type="Proteomes" id="UP000830198"/>
    </source>
</evidence>
<sequence>MPILDYTNRKPWEERNKLPKPSNDGLKELFADVDMVIIKDGGVYEDKAMYNNVLLTINQADKVRMFHQLMEINEKKTGFYCMCLGTYAIELYSHNNLKATIGFHHGVSIRYYKWNGDAELAKIDNLLTFLAEQGFTAPLAERIEAKRNMEPDRVAERKWLEVAPKCFRKYREQINGLDEDYYPSLISDLNLEIPDKRKQIIALLQTFGKTDNFWTAYPSYEELPKKILCTFEIKDIIETYILSDRNYKTRKGLGRLLCSFEFKKNRKKHLKYITQEVIADLEKCFTWLGDKAGINEISKLKNDKNNS</sequence>
<evidence type="ECO:0000313" key="1">
    <source>
        <dbReference type="EMBL" id="UPK72871.1"/>
    </source>
</evidence>
<proteinExistence type="predicted"/>
<name>A0ABY4IE01_CHIFI</name>
<keyword evidence="2" id="KW-1185">Reference proteome</keyword>
<dbReference type="Proteomes" id="UP000830198">
    <property type="component" value="Chromosome"/>
</dbReference>
<protein>
    <submittedName>
        <fullName evidence="1">Uncharacterized protein</fullName>
    </submittedName>
</protein>
<dbReference type="EMBL" id="CP095855">
    <property type="protein sequence ID" value="UPK72871.1"/>
    <property type="molecule type" value="Genomic_DNA"/>
</dbReference>
<organism evidence="1 2">
    <name type="scientific">Chitinophaga filiformis</name>
    <name type="common">Myxococcus filiformis</name>
    <name type="synonym">Flexibacter filiformis</name>
    <dbReference type="NCBI Taxonomy" id="104663"/>
    <lineage>
        <taxon>Bacteria</taxon>
        <taxon>Pseudomonadati</taxon>
        <taxon>Bacteroidota</taxon>
        <taxon>Chitinophagia</taxon>
        <taxon>Chitinophagales</taxon>
        <taxon>Chitinophagaceae</taxon>
        <taxon>Chitinophaga</taxon>
    </lineage>
</organism>